<protein>
    <submittedName>
        <fullName evidence="1">Uncharacterized protein</fullName>
    </submittedName>
</protein>
<dbReference type="AlphaFoldDB" id="A0A0E9RM05"/>
<reference evidence="1" key="1">
    <citation type="submission" date="2014-11" db="EMBL/GenBank/DDBJ databases">
        <authorList>
            <person name="Amaro Gonzalez C."/>
        </authorList>
    </citation>
    <scope>NUCLEOTIDE SEQUENCE</scope>
</reference>
<name>A0A0E9RM05_ANGAN</name>
<proteinExistence type="predicted"/>
<organism evidence="1">
    <name type="scientific">Anguilla anguilla</name>
    <name type="common">European freshwater eel</name>
    <name type="synonym">Muraena anguilla</name>
    <dbReference type="NCBI Taxonomy" id="7936"/>
    <lineage>
        <taxon>Eukaryota</taxon>
        <taxon>Metazoa</taxon>
        <taxon>Chordata</taxon>
        <taxon>Craniata</taxon>
        <taxon>Vertebrata</taxon>
        <taxon>Euteleostomi</taxon>
        <taxon>Actinopterygii</taxon>
        <taxon>Neopterygii</taxon>
        <taxon>Teleostei</taxon>
        <taxon>Anguilliformes</taxon>
        <taxon>Anguillidae</taxon>
        <taxon>Anguilla</taxon>
    </lineage>
</organism>
<accession>A0A0E9RM05</accession>
<evidence type="ECO:0000313" key="1">
    <source>
        <dbReference type="EMBL" id="JAH30186.1"/>
    </source>
</evidence>
<sequence length="55" mass="6107">MSPMSFITAVSQLRLHARSHWFCTTDSKQRLHVVSMIDGMSSVKKKKTDISGGAL</sequence>
<dbReference type="EMBL" id="GBXM01078391">
    <property type="protein sequence ID" value="JAH30186.1"/>
    <property type="molecule type" value="Transcribed_RNA"/>
</dbReference>
<reference evidence="1" key="2">
    <citation type="journal article" date="2015" name="Fish Shellfish Immunol.">
        <title>Early steps in the European eel (Anguilla anguilla)-Vibrio vulnificus interaction in the gills: Role of the RtxA13 toxin.</title>
        <authorList>
            <person name="Callol A."/>
            <person name="Pajuelo D."/>
            <person name="Ebbesson L."/>
            <person name="Teles M."/>
            <person name="MacKenzie S."/>
            <person name="Amaro C."/>
        </authorList>
    </citation>
    <scope>NUCLEOTIDE SEQUENCE</scope>
</reference>